<dbReference type="SUPFAM" id="SSF143011">
    <property type="entry name" value="RelE-like"/>
    <property type="match status" value="1"/>
</dbReference>
<dbReference type="PANTHER" id="PTHR40266">
    <property type="entry name" value="TOXIN HIGB-1"/>
    <property type="match status" value="1"/>
</dbReference>
<dbReference type="InterPro" id="IPR007711">
    <property type="entry name" value="HigB-1"/>
</dbReference>
<proteinExistence type="predicted"/>
<gene>
    <name evidence="1" type="ORF">KCQ71_20105</name>
</gene>
<dbReference type="Gene3D" id="3.30.2310.20">
    <property type="entry name" value="RelE-like"/>
    <property type="match status" value="1"/>
</dbReference>
<dbReference type="PANTHER" id="PTHR40266:SF2">
    <property type="entry name" value="TOXIN HIGB-1"/>
    <property type="match status" value="1"/>
</dbReference>
<name>A0ABS7SDQ6_9MICO</name>
<sequence>MRIEYQDDELQRLAIDGTYVAKGLSRDVVRAYRKIIQKLAAAPDERDLYALRGLRLKQLHGDRAGTHSMRLNDQYRLIVTFKTDGERVAVVIELVDYH</sequence>
<evidence type="ECO:0000313" key="2">
    <source>
        <dbReference type="Proteomes" id="UP000826651"/>
    </source>
</evidence>
<accession>A0ABS7SDQ6</accession>
<dbReference type="Proteomes" id="UP000826651">
    <property type="component" value="Unassembled WGS sequence"/>
</dbReference>
<protein>
    <submittedName>
        <fullName evidence="1">Type II toxin-antitoxin system RelE/ParE family toxin</fullName>
    </submittedName>
</protein>
<organism evidence="1 2">
    <name type="scientific">Occultella gossypii</name>
    <dbReference type="NCBI Taxonomy" id="2800820"/>
    <lineage>
        <taxon>Bacteria</taxon>
        <taxon>Bacillati</taxon>
        <taxon>Actinomycetota</taxon>
        <taxon>Actinomycetes</taxon>
        <taxon>Micrococcales</taxon>
        <taxon>Ruaniaceae</taxon>
        <taxon>Occultella</taxon>
    </lineage>
</organism>
<reference evidence="1 2" key="1">
    <citation type="submission" date="2021-04" db="EMBL/GenBank/DDBJ databases">
        <title>Ruania sp. nov., isolated from sandy soil of mangrove forest.</title>
        <authorList>
            <person name="Ge X."/>
            <person name="Huang R."/>
            <person name="Liu W."/>
        </authorList>
    </citation>
    <scope>NUCLEOTIDE SEQUENCE [LARGE SCALE GENOMIC DNA]</scope>
    <source>
        <strain evidence="1 2">N2-46</strain>
    </source>
</reference>
<keyword evidence="2" id="KW-1185">Reference proteome</keyword>
<dbReference type="RefSeq" id="WP_223409313.1">
    <property type="nucleotide sequence ID" value="NZ_JAGSHT010000020.1"/>
</dbReference>
<evidence type="ECO:0000313" key="1">
    <source>
        <dbReference type="EMBL" id="MBZ2198466.1"/>
    </source>
</evidence>
<dbReference type="Pfam" id="PF05015">
    <property type="entry name" value="HigB-like_toxin"/>
    <property type="match status" value="1"/>
</dbReference>
<comment type="caution">
    <text evidence="1">The sequence shown here is derived from an EMBL/GenBank/DDBJ whole genome shotgun (WGS) entry which is preliminary data.</text>
</comment>
<dbReference type="EMBL" id="JAGSHT010000020">
    <property type="protein sequence ID" value="MBZ2198466.1"/>
    <property type="molecule type" value="Genomic_DNA"/>
</dbReference>
<dbReference type="InterPro" id="IPR035093">
    <property type="entry name" value="RelE/ParE_toxin_dom_sf"/>
</dbReference>